<dbReference type="PROSITE" id="PS51762">
    <property type="entry name" value="GH16_2"/>
    <property type="match status" value="1"/>
</dbReference>
<dbReference type="PATRIC" id="fig|1303692.3.peg.2374"/>
<feature type="transmembrane region" description="Helical" evidence="2">
    <location>
        <begin position="82"/>
        <end position="103"/>
    </location>
</feature>
<organism evidence="4 5">
    <name type="scientific">Streptomyces microflavus DSM 40593</name>
    <dbReference type="NCBI Taxonomy" id="1303692"/>
    <lineage>
        <taxon>Bacteria</taxon>
        <taxon>Bacillati</taxon>
        <taxon>Actinomycetota</taxon>
        <taxon>Actinomycetes</taxon>
        <taxon>Kitasatosporales</taxon>
        <taxon>Streptomycetaceae</taxon>
        <taxon>Streptomyces</taxon>
    </lineage>
</organism>
<evidence type="ECO:0000313" key="5">
    <source>
        <dbReference type="Proteomes" id="UP000013304"/>
    </source>
</evidence>
<keyword evidence="4" id="KW-0808">Transferase</keyword>
<dbReference type="Gene3D" id="2.60.120.200">
    <property type="match status" value="1"/>
</dbReference>
<feature type="transmembrane region" description="Helical" evidence="2">
    <location>
        <begin position="224"/>
        <end position="243"/>
    </location>
</feature>
<evidence type="ECO:0000256" key="2">
    <source>
        <dbReference type="SAM" id="Phobius"/>
    </source>
</evidence>
<protein>
    <submittedName>
        <fullName evidence="4">Acyltransferase 3</fullName>
    </submittedName>
</protein>
<feature type="transmembrane region" description="Helical" evidence="2">
    <location>
        <begin position="307"/>
        <end position="327"/>
    </location>
</feature>
<keyword evidence="2" id="KW-0472">Membrane</keyword>
<gene>
    <name evidence="4" type="ORF">SFUL_2361</name>
</gene>
<evidence type="ECO:0000256" key="1">
    <source>
        <dbReference type="SAM" id="MobiDB-lite"/>
    </source>
</evidence>
<dbReference type="eggNOG" id="COG1835">
    <property type="taxonomic scope" value="Bacteria"/>
</dbReference>
<dbReference type="CDD" id="cd02182">
    <property type="entry name" value="GH16_Strep_laminarinase_like"/>
    <property type="match status" value="1"/>
</dbReference>
<dbReference type="InterPro" id="IPR002656">
    <property type="entry name" value="Acyl_transf_3_dom"/>
</dbReference>
<evidence type="ECO:0000259" key="3">
    <source>
        <dbReference type="PROSITE" id="PS51762"/>
    </source>
</evidence>
<feature type="compositionally biased region" description="Low complexity" evidence="1">
    <location>
        <begin position="735"/>
        <end position="749"/>
    </location>
</feature>
<dbReference type="Pfam" id="PF19040">
    <property type="entry name" value="SGNH"/>
    <property type="match status" value="1"/>
</dbReference>
<dbReference type="InterPro" id="IPR000757">
    <property type="entry name" value="Beta-glucanase-like"/>
</dbReference>
<feature type="region of interest" description="Disordered" evidence="1">
    <location>
        <begin position="22"/>
        <end position="52"/>
    </location>
</feature>
<dbReference type="InterPro" id="IPR050879">
    <property type="entry name" value="Acyltransferase_3"/>
</dbReference>
<feature type="region of interest" description="Disordered" evidence="1">
    <location>
        <begin position="735"/>
        <end position="771"/>
    </location>
</feature>
<dbReference type="InterPro" id="IPR043968">
    <property type="entry name" value="SGNH"/>
</dbReference>
<keyword evidence="2" id="KW-0812">Transmembrane</keyword>
<dbReference type="SUPFAM" id="SSF49899">
    <property type="entry name" value="Concanavalin A-like lectins/glucanases"/>
    <property type="match status" value="1"/>
</dbReference>
<feature type="domain" description="GH16" evidence="3">
    <location>
        <begin position="727"/>
        <end position="1019"/>
    </location>
</feature>
<dbReference type="KEGG" id="sfi:SFUL_2361"/>
<dbReference type="GO" id="GO:0016020">
    <property type="term" value="C:membrane"/>
    <property type="evidence" value="ECO:0007669"/>
    <property type="project" value="TreeGrafter"/>
</dbReference>
<feature type="transmembrane region" description="Helical" evidence="2">
    <location>
        <begin position="282"/>
        <end position="301"/>
    </location>
</feature>
<evidence type="ECO:0000313" key="4">
    <source>
        <dbReference type="EMBL" id="AGK77315.1"/>
    </source>
</evidence>
<reference evidence="4 5" key="1">
    <citation type="submission" date="2013-04" db="EMBL/GenBank/DDBJ databases">
        <title>Complete genome sequence of Streptomyces fulvissimus.</title>
        <authorList>
            <person name="Myronovskyi M."/>
            <person name="Tokovenko B."/>
            <person name="Manderscheid N."/>
            <person name="Petzke L."/>
            <person name="Luzhetskyy A."/>
        </authorList>
    </citation>
    <scope>NUCLEOTIDE SEQUENCE [LARGE SCALE GENOMIC DNA]</scope>
    <source>
        <strain evidence="4 5">DSM 40593</strain>
    </source>
</reference>
<dbReference type="eggNOG" id="COG2273">
    <property type="taxonomic scope" value="Bacteria"/>
</dbReference>
<dbReference type="PANTHER" id="PTHR23028:SF53">
    <property type="entry name" value="ACYL_TRANSF_3 DOMAIN-CONTAINING PROTEIN"/>
    <property type="match status" value="1"/>
</dbReference>
<sequence>MGQPDAPLVELKGLLAMPFLLAPGPRRKPSAPPLTPPPSRSGGESGPSPHRSAFRPDIEGLRAVAVLAVLAFHAEIPGLAGGFIGVDVFFVISGYLITGLLVREAISTGRIRLGDFFSRRARRLLPSAAVVLAAVAVAGAWLTVPLRRTDLEYDVLSAALSLANWRFISQRTDYLAAGHDQSPLLHFWSLAVEEQFYLFWAPLLAVVVLCAARAVRRGRAVRSVVALVTGALVLGSFALSLHWTEDSVSLAYLGTPSRVWQFGVGALLALLPWHLLRGPRTLRLLCGWGGAAAIGWCVVAYDASTPYPGYAALVPTLATAAVILAAIPGRGERNVQGPYGVGRLLAGRAPRAVGRLSYTLYLWHWPVLVLAEARLGALGWPARTALTLAAVLPALATMRWVEQPLRRSRTVSELPRRGLAVGVSAIVLPVALALVVGTATLHLMGPATPVDVKGLPPGAVSGPSLLTRAAGASAGDGPVVPNPAQARKDFPPDRDCQVAPEVTRSPECLFGAVDSPDRIVLLGDSHAGQWFSPMLALAAQRGWALQELVKQGCPLPQLAVDSPQLGRAYRECDTWRAGTLDRLRTGPKPRLIVIASLNRYTTDRQLLTAAWEKTLKSLRATGAPIVYIEDTPVPGTDIPACVSGAPDDAAACAFSRAEAVPADPLARRIASGAVPGVRSISVNPVLCPGNGPTCPAVRDRILLYRDDAHLTNVAAVVLAPRLERLLTDSGALPAATAPATPAAPAAPGADGWTELLRDDFEGPAGSRPSPADWQYDLGTCYPGCPAPQWGTGEIETMTDSTDNVRLDGKGALEIVPTREGEQWSSGRIETVRSDFAPPPGGVLRIEASIALPDVTGPKAAGYWPAFWTLGAPLRDGYTGWPGVGELDIMESVNGRDAVFGSMHCGVLEGGPCEEPVGLTSGPQTCASCRTEFHTYAVEVDLGAREVRWYLDGRVYHRVSAGRMDAGTWKRAVDHGVFLILNVAIGGKLPAADGATAGPATEPGHPMRVDQVTVKVKVKGGEGGGGSG</sequence>
<accession>N0CNW9</accession>
<keyword evidence="4" id="KW-0012">Acyltransferase</keyword>
<dbReference type="HOGENOM" id="CLU_005679_10_4_11"/>
<feature type="transmembrane region" description="Helical" evidence="2">
    <location>
        <begin position="258"/>
        <end position="275"/>
    </location>
</feature>
<dbReference type="EMBL" id="CP005080">
    <property type="protein sequence ID" value="AGK77315.1"/>
    <property type="molecule type" value="Genomic_DNA"/>
</dbReference>
<feature type="region of interest" description="Disordered" evidence="1">
    <location>
        <begin position="471"/>
        <end position="493"/>
    </location>
</feature>
<dbReference type="PANTHER" id="PTHR23028">
    <property type="entry name" value="ACETYLTRANSFERASE"/>
    <property type="match status" value="1"/>
</dbReference>
<feature type="transmembrane region" description="Helical" evidence="2">
    <location>
        <begin position="419"/>
        <end position="444"/>
    </location>
</feature>
<feature type="compositionally biased region" description="Low complexity" evidence="1">
    <location>
        <begin position="40"/>
        <end position="51"/>
    </location>
</feature>
<dbReference type="InterPro" id="IPR013320">
    <property type="entry name" value="ConA-like_dom_sf"/>
</dbReference>
<dbReference type="GO" id="GO:0016747">
    <property type="term" value="F:acyltransferase activity, transferring groups other than amino-acyl groups"/>
    <property type="evidence" value="ECO:0007669"/>
    <property type="project" value="InterPro"/>
</dbReference>
<dbReference type="GO" id="GO:0009103">
    <property type="term" value="P:lipopolysaccharide biosynthetic process"/>
    <property type="evidence" value="ECO:0007669"/>
    <property type="project" value="TreeGrafter"/>
</dbReference>
<proteinExistence type="predicted"/>
<name>N0CNW9_STRMI</name>
<dbReference type="AlphaFoldDB" id="N0CNW9"/>
<feature type="transmembrane region" description="Helical" evidence="2">
    <location>
        <begin position="195"/>
        <end position="212"/>
    </location>
</feature>
<dbReference type="Pfam" id="PF01757">
    <property type="entry name" value="Acyl_transf_3"/>
    <property type="match status" value="1"/>
</dbReference>
<keyword evidence="2" id="KW-1133">Transmembrane helix</keyword>
<dbReference type="GO" id="GO:0004553">
    <property type="term" value="F:hydrolase activity, hydrolyzing O-glycosyl compounds"/>
    <property type="evidence" value="ECO:0007669"/>
    <property type="project" value="InterPro"/>
</dbReference>
<feature type="compositionally biased region" description="Pro residues" evidence="1">
    <location>
        <begin position="30"/>
        <end position="39"/>
    </location>
</feature>
<dbReference type="Proteomes" id="UP000013304">
    <property type="component" value="Chromosome"/>
</dbReference>
<feature type="transmembrane region" description="Helical" evidence="2">
    <location>
        <begin position="124"/>
        <end position="144"/>
    </location>
</feature>